<organism evidence="6 7">
    <name type="scientific">Tritonibacter litoralis</name>
    <dbReference type="NCBI Taxonomy" id="2662264"/>
    <lineage>
        <taxon>Bacteria</taxon>
        <taxon>Pseudomonadati</taxon>
        <taxon>Pseudomonadota</taxon>
        <taxon>Alphaproteobacteria</taxon>
        <taxon>Rhodobacterales</taxon>
        <taxon>Paracoccaceae</taxon>
        <taxon>Tritonibacter</taxon>
    </lineage>
</organism>
<dbReference type="InterPro" id="IPR050109">
    <property type="entry name" value="HTH-type_TetR-like_transc_reg"/>
</dbReference>
<dbReference type="RefSeq" id="WP_153214176.1">
    <property type="nucleotide sequence ID" value="NZ_WIBF01000001.1"/>
</dbReference>
<protein>
    <submittedName>
        <fullName evidence="6">TetR family transcriptional regulator</fullName>
    </submittedName>
</protein>
<dbReference type="InterPro" id="IPR001647">
    <property type="entry name" value="HTH_TetR"/>
</dbReference>
<accession>A0A843YDW8</accession>
<dbReference type="EMBL" id="WIBF01000001">
    <property type="protein sequence ID" value="MQQ07279.1"/>
    <property type="molecule type" value="Genomic_DNA"/>
</dbReference>
<reference evidence="6 7" key="1">
    <citation type="submission" date="2019-10" db="EMBL/GenBank/DDBJ databases">
        <title>Epibacterium sp. nov., isolated from seawater.</title>
        <authorList>
            <person name="Zhang X."/>
            <person name="Li N."/>
        </authorList>
    </citation>
    <scope>NUCLEOTIDE SEQUENCE [LARGE SCALE GENOMIC DNA]</scope>
    <source>
        <strain evidence="6 7">SM1979</strain>
    </source>
</reference>
<dbReference type="InterPro" id="IPR009057">
    <property type="entry name" value="Homeodomain-like_sf"/>
</dbReference>
<name>A0A843YDW8_9RHOB</name>
<dbReference type="InterPro" id="IPR036271">
    <property type="entry name" value="Tet_transcr_reg_TetR-rel_C_sf"/>
</dbReference>
<dbReference type="AlphaFoldDB" id="A0A843YDW8"/>
<keyword evidence="1" id="KW-0805">Transcription regulation</keyword>
<dbReference type="Proteomes" id="UP000444174">
    <property type="component" value="Unassembled WGS sequence"/>
</dbReference>
<evidence type="ECO:0000256" key="2">
    <source>
        <dbReference type="ARBA" id="ARBA00023125"/>
    </source>
</evidence>
<keyword evidence="3" id="KW-0804">Transcription</keyword>
<dbReference type="PANTHER" id="PTHR30055:SF234">
    <property type="entry name" value="HTH-TYPE TRANSCRIPTIONAL REGULATOR BETI"/>
    <property type="match status" value="1"/>
</dbReference>
<dbReference type="GO" id="GO:0000976">
    <property type="term" value="F:transcription cis-regulatory region binding"/>
    <property type="evidence" value="ECO:0007669"/>
    <property type="project" value="TreeGrafter"/>
</dbReference>
<evidence type="ECO:0000313" key="6">
    <source>
        <dbReference type="EMBL" id="MQQ07279.1"/>
    </source>
</evidence>
<dbReference type="PROSITE" id="PS50977">
    <property type="entry name" value="HTH_TETR_2"/>
    <property type="match status" value="1"/>
</dbReference>
<proteinExistence type="predicted"/>
<evidence type="ECO:0000256" key="1">
    <source>
        <dbReference type="ARBA" id="ARBA00023015"/>
    </source>
</evidence>
<keyword evidence="7" id="KW-1185">Reference proteome</keyword>
<dbReference type="SUPFAM" id="SSF48498">
    <property type="entry name" value="Tetracyclin repressor-like, C-terminal domain"/>
    <property type="match status" value="1"/>
</dbReference>
<keyword evidence="2 4" id="KW-0238">DNA-binding</keyword>
<evidence type="ECO:0000313" key="7">
    <source>
        <dbReference type="Proteomes" id="UP000444174"/>
    </source>
</evidence>
<dbReference type="SUPFAM" id="SSF46689">
    <property type="entry name" value="Homeodomain-like"/>
    <property type="match status" value="1"/>
</dbReference>
<gene>
    <name evidence="6" type="ORF">GFB49_02305</name>
</gene>
<sequence>MSSEKNDTRSKILTACWQLTEANLGKGVRMSDIAKTAGVSRQALYLHFENRADLLIATTKFIDEEQNIGARLEPYRQAETGRDKLRELITFWANQMEIIQGMARALLALRATDPEASAAWNERMDALRDEIRTTFEQIEAEGDLAPGWTVDSATNLLWSAMSFQGWEQLKQAPDFSTEAYIADMWWLAKRGFLT</sequence>
<feature type="DNA-binding region" description="H-T-H motif" evidence="4">
    <location>
        <begin position="29"/>
        <end position="48"/>
    </location>
</feature>
<feature type="domain" description="HTH tetR-type" evidence="5">
    <location>
        <begin position="6"/>
        <end position="66"/>
    </location>
</feature>
<dbReference type="Pfam" id="PF00440">
    <property type="entry name" value="TetR_N"/>
    <property type="match status" value="1"/>
</dbReference>
<dbReference type="GO" id="GO:0003700">
    <property type="term" value="F:DNA-binding transcription factor activity"/>
    <property type="evidence" value="ECO:0007669"/>
    <property type="project" value="TreeGrafter"/>
</dbReference>
<evidence type="ECO:0000256" key="4">
    <source>
        <dbReference type="PROSITE-ProRule" id="PRU00335"/>
    </source>
</evidence>
<comment type="caution">
    <text evidence="6">The sequence shown here is derived from an EMBL/GenBank/DDBJ whole genome shotgun (WGS) entry which is preliminary data.</text>
</comment>
<dbReference type="Gene3D" id="1.10.357.10">
    <property type="entry name" value="Tetracycline Repressor, domain 2"/>
    <property type="match status" value="1"/>
</dbReference>
<evidence type="ECO:0000256" key="3">
    <source>
        <dbReference type="ARBA" id="ARBA00023163"/>
    </source>
</evidence>
<evidence type="ECO:0000259" key="5">
    <source>
        <dbReference type="PROSITE" id="PS50977"/>
    </source>
</evidence>
<dbReference type="PANTHER" id="PTHR30055">
    <property type="entry name" value="HTH-TYPE TRANSCRIPTIONAL REGULATOR RUTR"/>
    <property type="match status" value="1"/>
</dbReference>